<comment type="caution">
    <text evidence="6">The sequence shown here is derived from an EMBL/GenBank/DDBJ whole genome shotgun (WGS) entry which is preliminary data.</text>
</comment>
<keyword evidence="2" id="KW-0805">Transcription regulation</keyword>
<evidence type="ECO:0000256" key="3">
    <source>
        <dbReference type="ARBA" id="ARBA00023125"/>
    </source>
</evidence>
<sequence>MDKLRAITVFRRVIELGSFKAAAEDLGLSKAAISKNINELEDYLKTPLINRTTRKMHITESGQRYYNHISNILDELTNADLSIIESSHYLRGLIKVSVPMSMGILQINPAICEFMRLHPEISVELTLSDQYVDLVEQGLDVAIRGGGELKNSSLKSRKLLELKRVLCASPEYIQHADKLVTPDDLVSHNCLIYSLSSSPRHWVFRQQDKIKAIDLSPGSYAVNNGLALKQATLAGLGIVLTPEIFVDKEIKSGELTKLLPAWEAEKHALYAIYPYHKEQSQKVRSFIDYLVAYFSK</sequence>
<dbReference type="OrthoDB" id="9786526at2"/>
<dbReference type="Proteomes" id="UP000282060">
    <property type="component" value="Unassembled WGS sequence"/>
</dbReference>
<dbReference type="PANTHER" id="PTHR30537">
    <property type="entry name" value="HTH-TYPE TRANSCRIPTIONAL REGULATOR"/>
    <property type="match status" value="1"/>
</dbReference>
<gene>
    <name evidence="6" type="ORF">EKG39_05445</name>
</gene>
<dbReference type="GO" id="GO:0043565">
    <property type="term" value="F:sequence-specific DNA binding"/>
    <property type="evidence" value="ECO:0007669"/>
    <property type="project" value="TreeGrafter"/>
</dbReference>
<dbReference type="GO" id="GO:0003700">
    <property type="term" value="F:DNA-binding transcription factor activity"/>
    <property type="evidence" value="ECO:0007669"/>
    <property type="project" value="InterPro"/>
</dbReference>
<evidence type="ECO:0000313" key="7">
    <source>
        <dbReference type="Proteomes" id="UP000282060"/>
    </source>
</evidence>
<dbReference type="InterPro" id="IPR000847">
    <property type="entry name" value="LysR_HTH_N"/>
</dbReference>
<keyword evidence="3" id="KW-0238">DNA-binding</keyword>
<reference evidence="6 7" key="1">
    <citation type="submission" date="2018-12" db="EMBL/GenBank/DDBJ databases">
        <authorList>
            <person name="Yu L."/>
        </authorList>
    </citation>
    <scope>NUCLEOTIDE SEQUENCE [LARGE SCALE GENOMIC DNA]</scope>
    <source>
        <strain evidence="6 7">HAW-EB5</strain>
    </source>
</reference>
<dbReference type="FunFam" id="1.10.10.10:FF:000001">
    <property type="entry name" value="LysR family transcriptional regulator"/>
    <property type="match status" value="1"/>
</dbReference>
<accession>A0A3S0RPA6</accession>
<dbReference type="PROSITE" id="PS50931">
    <property type="entry name" value="HTH_LYSR"/>
    <property type="match status" value="1"/>
</dbReference>
<dbReference type="SUPFAM" id="SSF46785">
    <property type="entry name" value="Winged helix' DNA-binding domain"/>
    <property type="match status" value="1"/>
</dbReference>
<dbReference type="CDD" id="cd08422">
    <property type="entry name" value="PBP2_CrgA_like"/>
    <property type="match status" value="1"/>
</dbReference>
<protein>
    <submittedName>
        <fullName evidence="6">LysR family transcriptional regulator</fullName>
    </submittedName>
</protein>
<evidence type="ECO:0000256" key="4">
    <source>
        <dbReference type="ARBA" id="ARBA00023163"/>
    </source>
</evidence>
<dbReference type="Gene3D" id="3.40.190.290">
    <property type="match status" value="1"/>
</dbReference>
<dbReference type="RefSeq" id="WP_126504751.1">
    <property type="nucleotide sequence ID" value="NZ_RXNV01000002.1"/>
</dbReference>
<comment type="similarity">
    <text evidence="1">Belongs to the LysR transcriptional regulatory family.</text>
</comment>
<dbReference type="Pfam" id="PF00126">
    <property type="entry name" value="HTH_1"/>
    <property type="match status" value="1"/>
</dbReference>
<dbReference type="FunFam" id="3.40.190.290:FF:000001">
    <property type="entry name" value="Transcriptional regulator, LysR family"/>
    <property type="match status" value="1"/>
</dbReference>
<dbReference type="InterPro" id="IPR036388">
    <property type="entry name" value="WH-like_DNA-bd_sf"/>
</dbReference>
<evidence type="ECO:0000259" key="5">
    <source>
        <dbReference type="PROSITE" id="PS50931"/>
    </source>
</evidence>
<dbReference type="InterPro" id="IPR005119">
    <property type="entry name" value="LysR_subst-bd"/>
</dbReference>
<organism evidence="6 7">
    <name type="scientific">Shewanella atlantica</name>
    <dbReference type="NCBI Taxonomy" id="271099"/>
    <lineage>
        <taxon>Bacteria</taxon>
        <taxon>Pseudomonadati</taxon>
        <taxon>Pseudomonadota</taxon>
        <taxon>Gammaproteobacteria</taxon>
        <taxon>Alteromonadales</taxon>
        <taxon>Shewanellaceae</taxon>
        <taxon>Shewanella</taxon>
    </lineage>
</organism>
<keyword evidence="4" id="KW-0804">Transcription</keyword>
<dbReference type="InterPro" id="IPR036390">
    <property type="entry name" value="WH_DNA-bd_sf"/>
</dbReference>
<feature type="domain" description="HTH lysR-type" evidence="5">
    <location>
        <begin position="1"/>
        <end position="59"/>
    </location>
</feature>
<dbReference type="GO" id="GO:0006351">
    <property type="term" value="P:DNA-templated transcription"/>
    <property type="evidence" value="ECO:0007669"/>
    <property type="project" value="TreeGrafter"/>
</dbReference>
<evidence type="ECO:0000256" key="2">
    <source>
        <dbReference type="ARBA" id="ARBA00023015"/>
    </source>
</evidence>
<evidence type="ECO:0000313" key="6">
    <source>
        <dbReference type="EMBL" id="RTR33193.1"/>
    </source>
</evidence>
<dbReference type="Gene3D" id="1.10.10.10">
    <property type="entry name" value="Winged helix-like DNA-binding domain superfamily/Winged helix DNA-binding domain"/>
    <property type="match status" value="1"/>
</dbReference>
<dbReference type="SUPFAM" id="SSF53850">
    <property type="entry name" value="Periplasmic binding protein-like II"/>
    <property type="match status" value="1"/>
</dbReference>
<dbReference type="Pfam" id="PF03466">
    <property type="entry name" value="LysR_substrate"/>
    <property type="match status" value="1"/>
</dbReference>
<proteinExistence type="inferred from homology"/>
<name>A0A3S0RPA6_9GAMM</name>
<evidence type="ECO:0000256" key="1">
    <source>
        <dbReference type="ARBA" id="ARBA00009437"/>
    </source>
</evidence>
<keyword evidence="7" id="KW-1185">Reference proteome</keyword>
<dbReference type="AlphaFoldDB" id="A0A3S0RPA6"/>
<dbReference type="EMBL" id="RXNV01000002">
    <property type="protein sequence ID" value="RTR33193.1"/>
    <property type="molecule type" value="Genomic_DNA"/>
</dbReference>
<dbReference type="PANTHER" id="PTHR30537:SF5">
    <property type="entry name" value="HTH-TYPE TRANSCRIPTIONAL ACTIVATOR TTDR-RELATED"/>
    <property type="match status" value="1"/>
</dbReference>
<dbReference type="InterPro" id="IPR058163">
    <property type="entry name" value="LysR-type_TF_proteobact-type"/>
</dbReference>